<name>A0A7S2V435_9STRA</name>
<sequence length="118" mass="12561">MSTPLTSTKASAKPSTKASAKAYFMQSPLGSTKQVGKCFANCMSNFAMKDSPTTPIVCGPQEVDIDASGSKKAPESTKGARKKKGFHWGRPAEKSPDHAGHRSGKLHGHFSRQSSHNT</sequence>
<gene>
    <name evidence="2" type="ORF">FJAP1339_LOCUS10329</name>
</gene>
<proteinExistence type="predicted"/>
<accession>A0A7S2V435</accession>
<evidence type="ECO:0000313" key="2">
    <source>
        <dbReference type="EMBL" id="CAD9871722.1"/>
    </source>
</evidence>
<reference evidence="2" key="1">
    <citation type="submission" date="2021-01" db="EMBL/GenBank/DDBJ databases">
        <authorList>
            <person name="Corre E."/>
            <person name="Pelletier E."/>
            <person name="Niang G."/>
            <person name="Scheremetjew M."/>
            <person name="Finn R."/>
            <person name="Kale V."/>
            <person name="Holt S."/>
            <person name="Cochrane G."/>
            <person name="Meng A."/>
            <person name="Brown T."/>
            <person name="Cohen L."/>
        </authorList>
    </citation>
    <scope>NUCLEOTIDE SEQUENCE</scope>
    <source>
        <strain evidence="2">CCMP1661</strain>
    </source>
</reference>
<protein>
    <submittedName>
        <fullName evidence="2">Uncharacterized protein</fullName>
    </submittedName>
</protein>
<feature type="region of interest" description="Disordered" evidence="1">
    <location>
        <begin position="1"/>
        <end position="20"/>
    </location>
</feature>
<dbReference type="AlphaFoldDB" id="A0A7S2V435"/>
<organism evidence="2">
    <name type="scientific">Fibrocapsa japonica</name>
    <dbReference type="NCBI Taxonomy" id="94617"/>
    <lineage>
        <taxon>Eukaryota</taxon>
        <taxon>Sar</taxon>
        <taxon>Stramenopiles</taxon>
        <taxon>Ochrophyta</taxon>
        <taxon>Raphidophyceae</taxon>
        <taxon>Chattonellales</taxon>
        <taxon>Chattonellaceae</taxon>
        <taxon>Fibrocapsa</taxon>
    </lineage>
</organism>
<feature type="compositionally biased region" description="Basic and acidic residues" evidence="1">
    <location>
        <begin position="90"/>
        <end position="100"/>
    </location>
</feature>
<evidence type="ECO:0000256" key="1">
    <source>
        <dbReference type="SAM" id="MobiDB-lite"/>
    </source>
</evidence>
<dbReference type="EMBL" id="HBHR01020292">
    <property type="protein sequence ID" value="CAD9871722.1"/>
    <property type="molecule type" value="Transcribed_RNA"/>
</dbReference>
<feature type="compositionally biased region" description="Basic residues" evidence="1">
    <location>
        <begin position="101"/>
        <end position="110"/>
    </location>
</feature>
<feature type="region of interest" description="Disordered" evidence="1">
    <location>
        <begin position="59"/>
        <end position="118"/>
    </location>
</feature>